<keyword evidence="3" id="KW-1185">Reference proteome</keyword>
<sequence>MLDDCIGSLGAVFKQTVPDVSNQFGNFAFGLLQLSYIDPSHHPNKNSLCPWNEEGRGVVLESEDMSEEEIALIPLDILKYGIQDTLESQIYEYSLTTFNPHDNNPRHPSHPLSGYWAGHLWTQKLEELYSAEGLISITNIDKEGTITGLAEGYHGLMNVFGKIASDNSLSLDFVFDHGTGIACQGHFSPHAGMLVGQFSFMRSDDDDDNSDDDGNNDGDDDDDNNECSFKEESEERDQHDEDKEETEETEDESEEDEEGIEHEKSQEQNTFFFNRTPASAWRFYTSFSQTSKTARDRWSFAITAVLDQVKQNQFSWKYLRACNAERRRFLELMLRREVDFEYDYTPSNPPNDNKGRELLLLTANLHPADAQFYYSLIESLIDLEFVTHL</sequence>
<gene>
    <name evidence="2" type="ORF">GYMLUDRAFT_251714</name>
</gene>
<dbReference type="Proteomes" id="UP000053593">
    <property type="component" value="Unassembled WGS sequence"/>
</dbReference>
<name>A0A0D0BBW7_9AGAR</name>
<feature type="compositionally biased region" description="Basic and acidic residues" evidence="1">
    <location>
        <begin position="228"/>
        <end position="241"/>
    </location>
</feature>
<evidence type="ECO:0000256" key="1">
    <source>
        <dbReference type="SAM" id="MobiDB-lite"/>
    </source>
</evidence>
<evidence type="ECO:0000313" key="2">
    <source>
        <dbReference type="EMBL" id="KIK51871.1"/>
    </source>
</evidence>
<feature type="compositionally biased region" description="Acidic residues" evidence="1">
    <location>
        <begin position="242"/>
        <end position="260"/>
    </location>
</feature>
<dbReference type="HOGENOM" id="CLU_709916_0_0_1"/>
<dbReference type="OrthoDB" id="2122982at2759"/>
<feature type="region of interest" description="Disordered" evidence="1">
    <location>
        <begin position="201"/>
        <end position="271"/>
    </location>
</feature>
<proteinExistence type="predicted"/>
<evidence type="ECO:0000313" key="3">
    <source>
        <dbReference type="Proteomes" id="UP000053593"/>
    </source>
</evidence>
<protein>
    <submittedName>
        <fullName evidence="2">Uncharacterized protein</fullName>
    </submittedName>
</protein>
<feature type="compositionally biased region" description="Acidic residues" evidence="1">
    <location>
        <begin position="204"/>
        <end position="225"/>
    </location>
</feature>
<dbReference type="EMBL" id="KN834853">
    <property type="protein sequence ID" value="KIK51871.1"/>
    <property type="molecule type" value="Genomic_DNA"/>
</dbReference>
<reference evidence="2 3" key="1">
    <citation type="submission" date="2014-04" db="EMBL/GenBank/DDBJ databases">
        <title>Evolutionary Origins and Diversification of the Mycorrhizal Mutualists.</title>
        <authorList>
            <consortium name="DOE Joint Genome Institute"/>
            <consortium name="Mycorrhizal Genomics Consortium"/>
            <person name="Kohler A."/>
            <person name="Kuo A."/>
            <person name="Nagy L.G."/>
            <person name="Floudas D."/>
            <person name="Copeland A."/>
            <person name="Barry K.W."/>
            <person name="Cichocki N."/>
            <person name="Veneault-Fourrey C."/>
            <person name="LaButti K."/>
            <person name="Lindquist E.A."/>
            <person name="Lipzen A."/>
            <person name="Lundell T."/>
            <person name="Morin E."/>
            <person name="Murat C."/>
            <person name="Riley R."/>
            <person name="Ohm R."/>
            <person name="Sun H."/>
            <person name="Tunlid A."/>
            <person name="Henrissat B."/>
            <person name="Grigoriev I.V."/>
            <person name="Hibbett D.S."/>
            <person name="Martin F."/>
        </authorList>
    </citation>
    <scope>NUCLEOTIDE SEQUENCE [LARGE SCALE GENOMIC DNA]</scope>
    <source>
        <strain evidence="2 3">FD-317 M1</strain>
    </source>
</reference>
<organism evidence="2 3">
    <name type="scientific">Collybiopsis luxurians FD-317 M1</name>
    <dbReference type="NCBI Taxonomy" id="944289"/>
    <lineage>
        <taxon>Eukaryota</taxon>
        <taxon>Fungi</taxon>
        <taxon>Dikarya</taxon>
        <taxon>Basidiomycota</taxon>
        <taxon>Agaricomycotina</taxon>
        <taxon>Agaricomycetes</taxon>
        <taxon>Agaricomycetidae</taxon>
        <taxon>Agaricales</taxon>
        <taxon>Marasmiineae</taxon>
        <taxon>Omphalotaceae</taxon>
        <taxon>Collybiopsis</taxon>
        <taxon>Collybiopsis luxurians</taxon>
    </lineage>
</organism>
<dbReference type="AlphaFoldDB" id="A0A0D0BBW7"/>
<accession>A0A0D0BBW7</accession>